<evidence type="ECO:0000313" key="3">
    <source>
        <dbReference type="Proteomes" id="UP000007434"/>
    </source>
</evidence>
<organism evidence="2 3">
    <name type="scientific">Halanaerobium hydrogeniformans</name>
    <name type="common">Halanaerobium sp. (strain sapolanicus)</name>
    <dbReference type="NCBI Taxonomy" id="656519"/>
    <lineage>
        <taxon>Bacteria</taxon>
        <taxon>Bacillati</taxon>
        <taxon>Bacillota</taxon>
        <taxon>Clostridia</taxon>
        <taxon>Halanaerobiales</taxon>
        <taxon>Halanaerobiaceae</taxon>
        <taxon>Halanaerobium</taxon>
    </lineage>
</organism>
<evidence type="ECO:0000313" key="2">
    <source>
        <dbReference type="EMBL" id="ADQ14152.1"/>
    </source>
</evidence>
<feature type="transmembrane region" description="Helical" evidence="1">
    <location>
        <begin position="7"/>
        <end position="26"/>
    </location>
</feature>
<dbReference type="EMBL" id="CP002304">
    <property type="protein sequence ID" value="ADQ14152.1"/>
    <property type="molecule type" value="Genomic_DNA"/>
</dbReference>
<accession>E4RMT5</accession>
<dbReference type="Pfam" id="PF08905">
    <property type="entry name" value="DUF1850"/>
    <property type="match status" value="1"/>
</dbReference>
<dbReference type="Proteomes" id="UP000007434">
    <property type="component" value="Chromosome"/>
</dbReference>
<dbReference type="RefSeq" id="WP_013405244.1">
    <property type="nucleotide sequence ID" value="NC_014654.1"/>
</dbReference>
<keyword evidence="1" id="KW-0472">Membrane</keyword>
<proteinExistence type="predicted"/>
<gene>
    <name evidence="2" type="ordered locus">Halsa_0701</name>
</gene>
<evidence type="ECO:0000256" key="1">
    <source>
        <dbReference type="SAM" id="Phobius"/>
    </source>
</evidence>
<keyword evidence="1" id="KW-0812">Transmembrane</keyword>
<dbReference type="InterPro" id="IPR015001">
    <property type="entry name" value="DUF1850"/>
</dbReference>
<evidence type="ECO:0008006" key="4">
    <source>
        <dbReference type="Google" id="ProtNLM"/>
    </source>
</evidence>
<dbReference type="HOGENOM" id="CLU_128692_0_0_9"/>
<dbReference type="OrthoDB" id="4304at2"/>
<dbReference type="eggNOG" id="COG4729">
    <property type="taxonomic scope" value="Bacteria"/>
</dbReference>
<protein>
    <recommendedName>
        <fullName evidence="4">DUF1850 domain-containing protein</fullName>
    </recommendedName>
</protein>
<reference evidence="2 3" key="1">
    <citation type="submission" date="2010-11" db="EMBL/GenBank/DDBJ databases">
        <title>Complete sequence of Halanaerobium sp. sapolanicus.</title>
        <authorList>
            <consortium name="US DOE Joint Genome Institute"/>
            <person name="Lucas S."/>
            <person name="Copeland A."/>
            <person name="Lapidus A."/>
            <person name="Cheng J.-F."/>
            <person name="Bruce D."/>
            <person name="Goodwin L."/>
            <person name="Pitluck S."/>
            <person name="Davenport K."/>
            <person name="Detter J.C."/>
            <person name="Han C."/>
            <person name="Tapia R."/>
            <person name="Land M."/>
            <person name="Hauser L."/>
            <person name="Jeffries C."/>
            <person name="Kyrpides N."/>
            <person name="Ivanova N."/>
            <person name="Mikhailova N."/>
            <person name="Begemann M.B."/>
            <person name="Mormile M.R."/>
            <person name="Wall J.D."/>
            <person name="Elias D.A."/>
            <person name="Woyke T."/>
        </authorList>
    </citation>
    <scope>NUCLEOTIDE SEQUENCE [LARGE SCALE GENOMIC DNA]</scope>
    <source>
        <strain evidence="3">sapolanicus</strain>
    </source>
</reference>
<dbReference type="KEGG" id="has:Halsa_0701"/>
<reference evidence="2 3" key="2">
    <citation type="journal article" date="2011" name="J. Bacteriol.">
        <title>Complete Genome Sequence of the Haloalkaliphilic, Hydrogen Producing Halanaerobium hydrogenoformans.</title>
        <authorList>
            <person name="Brown S.D."/>
            <person name="Begemann M.B."/>
            <person name="Mormile M.R."/>
            <person name="Wall J.D."/>
            <person name="Han C.S."/>
            <person name="Goodwin L.A."/>
            <person name="Pitluck S."/>
            <person name="Land M.L."/>
            <person name="Hauser L.J."/>
            <person name="Elias D.A."/>
        </authorList>
    </citation>
    <scope>NUCLEOTIDE SEQUENCE [LARGE SCALE GENOMIC DNA]</scope>
    <source>
        <strain evidence="3">sapolanicus</strain>
    </source>
</reference>
<name>E4RMT5_HALHG</name>
<keyword evidence="1" id="KW-1133">Transmembrane helix</keyword>
<keyword evidence="3" id="KW-1185">Reference proteome</keyword>
<dbReference type="STRING" id="656519.Halsa_0701"/>
<sequence>MLEKNTFKLILIILVLFIFFTLFYSLQNEVTILRVVESRDENLIWERRIINKNSFVIKYLHSVAKTEVKEFFEIRDGEIILTATEYQSYGAGLPVNTRGQYILKNDKFIIKDIEEKIDNLLLRISDSSQHELIYLNKRYPLYELAGTNTLIEFRTEKLSYFQFLTWEVKKWLNQKN</sequence>
<dbReference type="AlphaFoldDB" id="E4RMT5"/>